<comment type="caution">
    <text evidence="8">The sequence shown here is derived from an EMBL/GenBank/DDBJ whole genome shotgun (WGS) entry which is preliminary data.</text>
</comment>
<organism evidence="8 9">
    <name type="scientific">Candidatus Uhrbacteria bacterium GW2011_GWC2_41_11</name>
    <dbReference type="NCBI Taxonomy" id="1618985"/>
    <lineage>
        <taxon>Bacteria</taxon>
        <taxon>Candidatus Uhriibacteriota</taxon>
    </lineage>
</organism>
<dbReference type="AlphaFoldDB" id="A0A0G0WSC4"/>
<reference evidence="8 9" key="1">
    <citation type="journal article" date="2015" name="Nature">
        <title>rRNA introns, odd ribosomes, and small enigmatic genomes across a large radiation of phyla.</title>
        <authorList>
            <person name="Brown C.T."/>
            <person name="Hug L.A."/>
            <person name="Thomas B.C."/>
            <person name="Sharon I."/>
            <person name="Castelle C.J."/>
            <person name="Singh A."/>
            <person name="Wilkins M.J."/>
            <person name="Williams K.H."/>
            <person name="Banfield J.F."/>
        </authorList>
    </citation>
    <scope>NUCLEOTIDE SEQUENCE [LARGE SCALE GENOMIC DNA]</scope>
</reference>
<dbReference type="Proteomes" id="UP000034616">
    <property type="component" value="Unassembled WGS sequence"/>
</dbReference>
<evidence type="ECO:0000256" key="5">
    <source>
        <dbReference type="ARBA" id="ARBA00023284"/>
    </source>
</evidence>
<dbReference type="Gene3D" id="3.40.30.10">
    <property type="entry name" value="Glutaredoxin"/>
    <property type="match status" value="1"/>
</dbReference>
<dbReference type="InterPro" id="IPR012336">
    <property type="entry name" value="Thioredoxin-like_fold"/>
</dbReference>
<dbReference type="InterPro" id="IPR013766">
    <property type="entry name" value="Thioredoxin_domain"/>
</dbReference>
<keyword evidence="4" id="KW-1015">Disulfide bond</keyword>
<keyword evidence="3" id="KW-0560">Oxidoreductase</keyword>
<dbReference type="GO" id="GO:0016491">
    <property type="term" value="F:oxidoreductase activity"/>
    <property type="evidence" value="ECO:0007669"/>
    <property type="project" value="UniProtKB-KW"/>
</dbReference>
<accession>A0A0G0WSC4</accession>
<keyword evidence="6" id="KW-1133">Transmembrane helix</keyword>
<evidence type="ECO:0000313" key="8">
    <source>
        <dbReference type="EMBL" id="KKR87380.1"/>
    </source>
</evidence>
<evidence type="ECO:0000256" key="4">
    <source>
        <dbReference type="ARBA" id="ARBA00023157"/>
    </source>
</evidence>
<dbReference type="PANTHER" id="PTHR13887:SF14">
    <property type="entry name" value="DISULFIDE BOND FORMATION PROTEIN D"/>
    <property type="match status" value="1"/>
</dbReference>
<sequence length="263" mass="28538">MDLFQEKPKPFFDLLHPRQAFILGCVTSFLVMGTVGFFLLGAYLVRGSAMGAKGFPVATAGNKDINQPVVVNTAKTGTGDVAAVQPAGKVPPISESDHIFGDPKAPITIIEYSDFQCPYCVNFHPTMEQVMEQYKGKVKWVYRHYPLSFHPQSQPAAEASECASEQGKFWEYAKGLFENQKSLGAEFYSKLAGDIGLNVSTFNTCLESDKYLSHIQQDLEGGSGAGVRGTPGSFLIDKDGNAQAIKGALPFSSIQPLIDEALQ</sequence>
<dbReference type="SUPFAM" id="SSF52833">
    <property type="entry name" value="Thioredoxin-like"/>
    <property type="match status" value="1"/>
</dbReference>
<dbReference type="EMBL" id="LCAH01000003">
    <property type="protein sequence ID" value="KKR87380.1"/>
    <property type="molecule type" value="Genomic_DNA"/>
</dbReference>
<keyword evidence="2" id="KW-0732">Signal</keyword>
<comment type="similarity">
    <text evidence="1">Belongs to the thioredoxin family. DsbA subfamily.</text>
</comment>
<dbReference type="InterPro" id="IPR036249">
    <property type="entry name" value="Thioredoxin-like_sf"/>
</dbReference>
<evidence type="ECO:0000259" key="7">
    <source>
        <dbReference type="PROSITE" id="PS51352"/>
    </source>
</evidence>
<keyword evidence="6" id="KW-0812">Transmembrane</keyword>
<evidence type="ECO:0000313" key="9">
    <source>
        <dbReference type="Proteomes" id="UP000034616"/>
    </source>
</evidence>
<gene>
    <name evidence="8" type="ORF">UU35_C0003G0006</name>
</gene>
<proteinExistence type="inferred from homology"/>
<dbReference type="PROSITE" id="PS51352">
    <property type="entry name" value="THIOREDOXIN_2"/>
    <property type="match status" value="1"/>
</dbReference>
<evidence type="ECO:0000256" key="6">
    <source>
        <dbReference type="SAM" id="Phobius"/>
    </source>
</evidence>
<feature type="transmembrane region" description="Helical" evidence="6">
    <location>
        <begin position="20"/>
        <end position="45"/>
    </location>
</feature>
<keyword evidence="5" id="KW-0676">Redox-active center</keyword>
<protein>
    <submittedName>
        <fullName evidence="8">Periplasmic thiol:disulfide interchange protein DsbA</fullName>
    </submittedName>
</protein>
<keyword evidence="6" id="KW-0472">Membrane</keyword>
<evidence type="ECO:0000256" key="1">
    <source>
        <dbReference type="ARBA" id="ARBA00005791"/>
    </source>
</evidence>
<dbReference type="PANTHER" id="PTHR13887">
    <property type="entry name" value="GLUTATHIONE S-TRANSFERASE KAPPA"/>
    <property type="match status" value="1"/>
</dbReference>
<feature type="domain" description="Thioredoxin" evidence="7">
    <location>
        <begin position="63"/>
        <end position="263"/>
    </location>
</feature>
<evidence type="ECO:0000256" key="3">
    <source>
        <dbReference type="ARBA" id="ARBA00023002"/>
    </source>
</evidence>
<evidence type="ECO:0000256" key="2">
    <source>
        <dbReference type="ARBA" id="ARBA00022729"/>
    </source>
</evidence>
<dbReference type="Pfam" id="PF13462">
    <property type="entry name" value="Thioredoxin_4"/>
    <property type="match status" value="1"/>
</dbReference>
<name>A0A0G0WSC4_9BACT</name>